<protein>
    <submittedName>
        <fullName evidence="1">Uncharacterized protein LOC100182582</fullName>
    </submittedName>
</protein>
<reference evidence="1" key="1">
    <citation type="submission" date="2020-04" db="EMBL/GenBank/DDBJ databases">
        <authorList>
            <person name="Neveu A P."/>
        </authorList>
    </citation>
    <scope>NUCLEOTIDE SEQUENCE</scope>
    <source>
        <tissue evidence="1">Whole embryo</tissue>
    </source>
</reference>
<accession>A0A6F9DIF7</accession>
<organism evidence="1">
    <name type="scientific">Phallusia mammillata</name>
    <dbReference type="NCBI Taxonomy" id="59560"/>
    <lineage>
        <taxon>Eukaryota</taxon>
        <taxon>Metazoa</taxon>
        <taxon>Chordata</taxon>
        <taxon>Tunicata</taxon>
        <taxon>Ascidiacea</taxon>
        <taxon>Phlebobranchia</taxon>
        <taxon>Ascidiidae</taxon>
        <taxon>Phallusia</taxon>
    </lineage>
</organism>
<gene>
    <name evidence="1" type="primary">LOC100182582</name>
</gene>
<proteinExistence type="evidence at transcript level"/>
<name>A0A6F9DIF7_9ASCI</name>
<dbReference type="EMBL" id="LR786881">
    <property type="protein sequence ID" value="CAB3262743.1"/>
    <property type="molecule type" value="mRNA"/>
</dbReference>
<dbReference type="AlphaFoldDB" id="A0A6F9DIF7"/>
<sequence length="313" mass="35742">MSSNNDSEERNPQPLGLVPLYPLPQLQLNTDKKSHKPPHVPNFGFSFLPPIYQQAQHYGTKTYFSDEQLKFEAQHMLGEVITEEALNLLEEIILDGVNPSPRAVKEHVKHEKDVFERFCKEISSNLVNDVLEEECYKSVIDFYDDLIFNHQKETKEKNHSEEIFTDLESEILEEVANDVIESCICGEVCMSIIHEVVCEEASLVAKDVLMHYGARIAFSQYKHITKCAADLVLDSMFVQSLLPKPPPPTATTLTVIDHMMLEILLIRSIQLHNNNEENCYPLKWYKKKAVLNVAMNIALDDLENKLSSKPSSL</sequence>
<evidence type="ECO:0000313" key="1">
    <source>
        <dbReference type="EMBL" id="CAB3262743.1"/>
    </source>
</evidence>